<evidence type="ECO:0000256" key="5">
    <source>
        <dbReference type="SAM" id="Phobius"/>
    </source>
</evidence>
<feature type="transmembrane region" description="Helical" evidence="5">
    <location>
        <begin position="371"/>
        <end position="395"/>
    </location>
</feature>
<comment type="subcellular location">
    <subcellularLocation>
        <location evidence="1">Membrane</location>
        <topology evidence="1">Multi-pass membrane protein</topology>
    </subcellularLocation>
</comment>
<evidence type="ECO:0000256" key="2">
    <source>
        <dbReference type="ARBA" id="ARBA00022692"/>
    </source>
</evidence>
<keyword evidence="3 5" id="KW-1133">Transmembrane helix</keyword>
<gene>
    <name evidence="7" type="ORF">BCR44DRAFT_1512455</name>
</gene>
<feature type="transmembrane region" description="Helical" evidence="5">
    <location>
        <begin position="407"/>
        <end position="427"/>
    </location>
</feature>
<dbReference type="EMBL" id="MCFL01000016">
    <property type="protein sequence ID" value="ORZ36672.1"/>
    <property type="molecule type" value="Genomic_DNA"/>
</dbReference>
<feature type="transmembrane region" description="Helical" evidence="5">
    <location>
        <begin position="494"/>
        <end position="517"/>
    </location>
</feature>
<dbReference type="GO" id="GO:0016020">
    <property type="term" value="C:membrane"/>
    <property type="evidence" value="ECO:0007669"/>
    <property type="project" value="UniProtKB-SubCell"/>
</dbReference>
<evidence type="ECO:0000256" key="1">
    <source>
        <dbReference type="ARBA" id="ARBA00004141"/>
    </source>
</evidence>
<evidence type="ECO:0000259" key="6">
    <source>
        <dbReference type="Pfam" id="PF00003"/>
    </source>
</evidence>
<dbReference type="Proteomes" id="UP000193411">
    <property type="component" value="Unassembled WGS sequence"/>
</dbReference>
<proteinExistence type="predicted"/>
<dbReference type="AlphaFoldDB" id="A0A1Y2HU48"/>
<dbReference type="GO" id="GO:0004930">
    <property type="term" value="F:G protein-coupled receptor activity"/>
    <property type="evidence" value="ECO:0007669"/>
    <property type="project" value="InterPro"/>
</dbReference>
<dbReference type="SUPFAM" id="SSF53850">
    <property type="entry name" value="Periplasmic binding protein-like II"/>
    <property type="match status" value="1"/>
</dbReference>
<accession>A0A1Y2HU48</accession>
<feature type="transmembrane region" description="Helical" evidence="5">
    <location>
        <begin position="523"/>
        <end position="542"/>
    </location>
</feature>
<keyword evidence="2 5" id="KW-0812">Transmembrane</keyword>
<protein>
    <recommendedName>
        <fullName evidence="6">G-protein coupled receptors family 3 profile domain-containing protein</fullName>
    </recommendedName>
</protein>
<dbReference type="InterPro" id="IPR017978">
    <property type="entry name" value="GPCR_3_C"/>
</dbReference>
<organism evidence="7 8">
    <name type="scientific">Catenaria anguillulae PL171</name>
    <dbReference type="NCBI Taxonomy" id="765915"/>
    <lineage>
        <taxon>Eukaryota</taxon>
        <taxon>Fungi</taxon>
        <taxon>Fungi incertae sedis</taxon>
        <taxon>Blastocladiomycota</taxon>
        <taxon>Blastocladiomycetes</taxon>
        <taxon>Blastocladiales</taxon>
        <taxon>Catenariaceae</taxon>
        <taxon>Catenaria</taxon>
    </lineage>
</organism>
<sequence length="725" mass="77491">MSVQIIWPAVYTDLLTPLNSYLSPAVVGGFAPGLTDAATLVRVRTLLSQDLLDKYNYTSPPQTWQQVEQIMAHILPLEHALGNTQLSGYTGQFAPYEGLTCNIMELLGTAGGLVNPDGTLSIMSDPPQAVEYSTQCVCSAAGLTLGGGVGAVAPIPGFTLDTLGQTTNGAHYYGVNKYSRNVASAFKVLQFITSDEAQLWWSREAGHQSSRTRVLADCQVANACDLQNLKPVSRPSAATGTKYPQVSTLLSTHWHNMLIGRITPEDALDRLTWDIANLLNINLLGPPVTVEWGSPVGIVAIIIASIAQVLTLSAGFPLVNSKGWSREQRRASPKLIMALLAGVALTNVWPLVFLGSPSALTCMLRPTIPGFAWATVLSIMAVQDLQVYLVVATPLRTVAADVHRRMRFFLLAVLLLQVGMTGLYIGVAAPKPTVVTIGREYRYAGCAWSSVSWIGQESAMLTLITPTILLVVNSLLAVRLAVIEKVSTVHRVPVLRIVYLILVLFLVSITALAVNRIRPSTRVLILTGVVLAQAIGVIRLYVLPRVIPDTSITSLAWMGETNAGMTTGTRTSAAAAALTHASSINDAASGGSKNLELLKSSVSFACRTAASARHLDFKPSVPCVVTLIRGNGILVIVEATHSPSHHSSRLRSVFCLRGRLASVEATSQHNHGGCVTQSLRLTFINGQVAELSSSGAQVISLIREWLDELKAFAASAEESAEILSG</sequence>
<reference evidence="7 8" key="1">
    <citation type="submission" date="2016-07" db="EMBL/GenBank/DDBJ databases">
        <title>Pervasive Adenine N6-methylation of Active Genes in Fungi.</title>
        <authorList>
            <consortium name="DOE Joint Genome Institute"/>
            <person name="Mondo S.J."/>
            <person name="Dannebaum R.O."/>
            <person name="Kuo R.C."/>
            <person name="Labutti K."/>
            <person name="Haridas S."/>
            <person name="Kuo A."/>
            <person name="Salamov A."/>
            <person name="Ahrendt S.R."/>
            <person name="Lipzen A."/>
            <person name="Sullivan W."/>
            <person name="Andreopoulos W.B."/>
            <person name="Clum A."/>
            <person name="Lindquist E."/>
            <person name="Daum C."/>
            <person name="Ramamoorthy G.K."/>
            <person name="Gryganskyi A."/>
            <person name="Culley D."/>
            <person name="Magnuson J.K."/>
            <person name="James T.Y."/>
            <person name="O'Malley M.A."/>
            <person name="Stajich J.E."/>
            <person name="Spatafora J.W."/>
            <person name="Visel A."/>
            <person name="Grigoriev I.V."/>
        </authorList>
    </citation>
    <scope>NUCLEOTIDE SEQUENCE [LARGE SCALE GENOMIC DNA]</scope>
    <source>
        <strain evidence="7 8">PL171</strain>
    </source>
</reference>
<keyword evidence="8" id="KW-1185">Reference proteome</keyword>
<dbReference type="Pfam" id="PF00003">
    <property type="entry name" value="7tm_3"/>
    <property type="match status" value="1"/>
</dbReference>
<evidence type="ECO:0000313" key="8">
    <source>
        <dbReference type="Proteomes" id="UP000193411"/>
    </source>
</evidence>
<dbReference type="Gene3D" id="3.40.190.10">
    <property type="entry name" value="Periplasmic binding protein-like II"/>
    <property type="match status" value="3"/>
</dbReference>
<feature type="transmembrane region" description="Helical" evidence="5">
    <location>
        <begin position="331"/>
        <end position="351"/>
    </location>
</feature>
<name>A0A1Y2HU48_9FUNG</name>
<feature type="transmembrane region" description="Helical" evidence="5">
    <location>
        <begin position="296"/>
        <end position="319"/>
    </location>
</feature>
<feature type="domain" description="G-protein coupled receptors family 3 profile" evidence="6">
    <location>
        <begin position="291"/>
        <end position="544"/>
    </location>
</feature>
<evidence type="ECO:0000313" key="7">
    <source>
        <dbReference type="EMBL" id="ORZ36672.1"/>
    </source>
</evidence>
<keyword evidence="4 5" id="KW-0472">Membrane</keyword>
<evidence type="ECO:0000256" key="3">
    <source>
        <dbReference type="ARBA" id="ARBA00022989"/>
    </source>
</evidence>
<comment type="caution">
    <text evidence="7">The sequence shown here is derived from an EMBL/GenBank/DDBJ whole genome shotgun (WGS) entry which is preliminary data.</text>
</comment>
<evidence type="ECO:0000256" key="4">
    <source>
        <dbReference type="ARBA" id="ARBA00023136"/>
    </source>
</evidence>
<feature type="transmembrane region" description="Helical" evidence="5">
    <location>
        <begin position="459"/>
        <end position="482"/>
    </location>
</feature>